<name>A0ACB8X7B1_9TELE</name>
<gene>
    <name evidence="1" type="ORF">L3Q82_021355</name>
</gene>
<feature type="non-terminal residue" evidence="1">
    <location>
        <position position="171"/>
    </location>
</feature>
<proteinExistence type="predicted"/>
<organism evidence="1 2">
    <name type="scientific">Scortum barcoo</name>
    <name type="common">barcoo grunter</name>
    <dbReference type="NCBI Taxonomy" id="214431"/>
    <lineage>
        <taxon>Eukaryota</taxon>
        <taxon>Metazoa</taxon>
        <taxon>Chordata</taxon>
        <taxon>Craniata</taxon>
        <taxon>Vertebrata</taxon>
        <taxon>Euteleostomi</taxon>
        <taxon>Actinopterygii</taxon>
        <taxon>Neopterygii</taxon>
        <taxon>Teleostei</taxon>
        <taxon>Neoteleostei</taxon>
        <taxon>Acanthomorphata</taxon>
        <taxon>Eupercaria</taxon>
        <taxon>Centrarchiformes</taxon>
        <taxon>Terapontoidei</taxon>
        <taxon>Terapontidae</taxon>
        <taxon>Scortum</taxon>
    </lineage>
</organism>
<protein>
    <submittedName>
        <fullName evidence="1">Uncharacterized protein</fullName>
    </submittedName>
</protein>
<accession>A0ACB8X7B1</accession>
<evidence type="ECO:0000313" key="2">
    <source>
        <dbReference type="Proteomes" id="UP000831701"/>
    </source>
</evidence>
<dbReference type="EMBL" id="CM041533">
    <property type="protein sequence ID" value="KAI3374798.1"/>
    <property type="molecule type" value="Genomic_DNA"/>
</dbReference>
<sequence>MPDDFEDLVNQSIRIDNSLQKREAERRCSVRRSSEPQGALWGYREFRRSSSATKLAPEEHQWRLEERACFYCGQPSSELLPVKRPRLTRLEEGLGESFSDGEHSSKDSDLDLRQPWLHATDAPPGAGPHEVSSRPTSPSSTHVFIRPESLTSNERPPTSCPHPEIHSQLAQ</sequence>
<comment type="caution">
    <text evidence="1">The sequence shown here is derived from an EMBL/GenBank/DDBJ whole genome shotgun (WGS) entry which is preliminary data.</text>
</comment>
<keyword evidence="2" id="KW-1185">Reference proteome</keyword>
<reference evidence="1" key="1">
    <citation type="submission" date="2022-04" db="EMBL/GenBank/DDBJ databases">
        <title>Jade perch genome.</title>
        <authorList>
            <person name="Chao B."/>
        </authorList>
    </citation>
    <scope>NUCLEOTIDE SEQUENCE</scope>
    <source>
        <strain evidence="1">CB-2022</strain>
    </source>
</reference>
<dbReference type="Proteomes" id="UP000831701">
    <property type="component" value="Chromosome 3"/>
</dbReference>
<evidence type="ECO:0000313" key="1">
    <source>
        <dbReference type="EMBL" id="KAI3374798.1"/>
    </source>
</evidence>